<proteinExistence type="predicted"/>
<reference evidence="4 5" key="1">
    <citation type="submission" date="2016-11" db="EMBL/GenBank/DDBJ databases">
        <authorList>
            <person name="Jaros S."/>
            <person name="Januszkiewicz K."/>
            <person name="Wedrychowicz H."/>
        </authorList>
    </citation>
    <scope>NUCLEOTIDE SEQUENCE [LARGE SCALE GENOMIC DNA]</scope>
    <source>
        <strain evidence="4 5">DSM 15970</strain>
    </source>
</reference>
<evidence type="ECO:0000256" key="2">
    <source>
        <dbReference type="ARBA" id="ARBA00022643"/>
    </source>
</evidence>
<dbReference type="InterPro" id="IPR029039">
    <property type="entry name" value="Flavoprotein-like_sf"/>
</dbReference>
<evidence type="ECO:0000313" key="5">
    <source>
        <dbReference type="Proteomes" id="UP000184342"/>
    </source>
</evidence>
<dbReference type="AlphaFoldDB" id="A0A1M6FC95"/>
<dbReference type="STRING" id="1122934.SAMN02745691_01106"/>
<keyword evidence="1" id="KW-0285">Flavoprotein</keyword>
<dbReference type="EMBL" id="FQYT01000009">
    <property type="protein sequence ID" value="SHI95266.1"/>
    <property type="molecule type" value="Genomic_DNA"/>
</dbReference>
<dbReference type="Pfam" id="PF03358">
    <property type="entry name" value="FMN_red"/>
    <property type="match status" value="1"/>
</dbReference>
<feature type="domain" description="NADPH-dependent FMN reductase-like" evidence="3">
    <location>
        <begin position="1"/>
        <end position="151"/>
    </location>
</feature>
<keyword evidence="2" id="KW-0288">FMN</keyword>
<dbReference type="OrthoDB" id="9805976at2"/>
<name>A0A1M6FC95_9FIRM</name>
<dbReference type="Gene3D" id="3.40.50.360">
    <property type="match status" value="1"/>
</dbReference>
<dbReference type="PANTHER" id="PTHR43278:SF2">
    <property type="entry name" value="IRON-SULFUR FLAVOPROTEIN"/>
    <property type="match status" value="1"/>
</dbReference>
<dbReference type="PANTHER" id="PTHR43278">
    <property type="entry name" value="NAD(P)H-DEPENDENT FMN-CONTAINING OXIDOREDUCTASE YWQN-RELATED"/>
    <property type="match status" value="1"/>
</dbReference>
<protein>
    <submittedName>
        <fullName evidence="4">NADPH-dependent FMN reductase</fullName>
    </submittedName>
</protein>
<dbReference type="InterPro" id="IPR005025">
    <property type="entry name" value="FMN_Rdtase-like_dom"/>
</dbReference>
<evidence type="ECO:0000313" key="4">
    <source>
        <dbReference type="EMBL" id="SHI95266.1"/>
    </source>
</evidence>
<accession>A0A1M6FC95</accession>
<dbReference type="Proteomes" id="UP000184342">
    <property type="component" value="Unassembled WGS sequence"/>
</dbReference>
<organism evidence="4 5">
    <name type="scientific">Parasporobacterium paucivorans DSM 15970</name>
    <dbReference type="NCBI Taxonomy" id="1122934"/>
    <lineage>
        <taxon>Bacteria</taxon>
        <taxon>Bacillati</taxon>
        <taxon>Bacillota</taxon>
        <taxon>Clostridia</taxon>
        <taxon>Lachnospirales</taxon>
        <taxon>Lachnospiraceae</taxon>
        <taxon>Parasporobacterium</taxon>
    </lineage>
</organism>
<dbReference type="GO" id="GO:0016491">
    <property type="term" value="F:oxidoreductase activity"/>
    <property type="evidence" value="ECO:0007669"/>
    <property type="project" value="InterPro"/>
</dbReference>
<gene>
    <name evidence="4" type="ORF">SAMN02745691_01106</name>
</gene>
<evidence type="ECO:0000259" key="3">
    <source>
        <dbReference type="Pfam" id="PF03358"/>
    </source>
</evidence>
<evidence type="ECO:0000256" key="1">
    <source>
        <dbReference type="ARBA" id="ARBA00022630"/>
    </source>
</evidence>
<dbReference type="SUPFAM" id="SSF52218">
    <property type="entry name" value="Flavoproteins"/>
    <property type="match status" value="1"/>
</dbReference>
<dbReference type="InterPro" id="IPR051796">
    <property type="entry name" value="ISF_SsuE-like"/>
</dbReference>
<sequence>MKILGISGGTKNGNNDAMCKEALMGAKDMGAEVEFIRLNDLDIKHCTGCIACVKGLFGGKGGKCILKDDFDWLLGKMLDADGVVFSIPIFEKGATGLFRTITDRFGPRTDRGNNIIGTKIAEEMGGIAPDPRLLKDKVVSYMGVGGSDWATDIQLHCGIHALTPMWKVINNDVFKWSKGIMMNDEYLAQAHEIGQNIANAALDYEKAEYKSEEGVCPHCHSNNFFLDKDSAKAICCLCGIEGNMEIKDGKMTFVFPETQIAHAHDTLSGKFIHADDIRTNEGKLSESQKSDEYKARVAKYKEFIAATTPSK</sequence>
<dbReference type="RefSeq" id="WP_073993363.1">
    <property type="nucleotide sequence ID" value="NZ_FQYT01000009.1"/>
</dbReference>
<keyword evidence="5" id="KW-1185">Reference proteome</keyword>